<evidence type="ECO:0000313" key="1">
    <source>
        <dbReference type="EMBL" id="SDI15947.1"/>
    </source>
</evidence>
<proteinExistence type="predicted"/>
<dbReference type="Proteomes" id="UP000199093">
    <property type="component" value="Unassembled WGS sequence"/>
</dbReference>
<gene>
    <name evidence="1" type="ORF">SAMN04487993_1001332</name>
</gene>
<evidence type="ECO:0000313" key="2">
    <source>
        <dbReference type="Proteomes" id="UP000199093"/>
    </source>
</evidence>
<protein>
    <submittedName>
        <fullName evidence="1">Uncharacterized protein</fullName>
    </submittedName>
</protein>
<organism evidence="1 2">
    <name type="scientific">Salipiger marinus</name>
    <dbReference type="NCBI Taxonomy" id="555512"/>
    <lineage>
        <taxon>Bacteria</taxon>
        <taxon>Pseudomonadati</taxon>
        <taxon>Pseudomonadota</taxon>
        <taxon>Alphaproteobacteria</taxon>
        <taxon>Rhodobacterales</taxon>
        <taxon>Roseobacteraceae</taxon>
        <taxon>Salipiger</taxon>
    </lineage>
</organism>
<dbReference type="STRING" id="555512.SAMN04487993_1001332"/>
<reference evidence="2" key="1">
    <citation type="submission" date="2016-10" db="EMBL/GenBank/DDBJ databases">
        <authorList>
            <person name="Varghese N."/>
            <person name="Submissions S."/>
        </authorList>
    </citation>
    <scope>NUCLEOTIDE SEQUENCE [LARGE SCALE GENOMIC DNA]</scope>
    <source>
        <strain evidence="2">DSM 26424</strain>
    </source>
</reference>
<dbReference type="EMBL" id="FNEJ01000001">
    <property type="protein sequence ID" value="SDI15947.1"/>
    <property type="molecule type" value="Genomic_DNA"/>
</dbReference>
<dbReference type="OrthoDB" id="7875233at2"/>
<keyword evidence="2" id="KW-1185">Reference proteome</keyword>
<accession>A0A1G8IAU0</accession>
<dbReference type="AlphaFoldDB" id="A0A1G8IAU0"/>
<sequence length="69" mass="7745">MIPDVSNPCWKRVLMSETELAGGILATKILLTRLRREVKAKPQDLPGKIAELQAYFQKNSFAAKDIALF</sequence>
<name>A0A1G8IAU0_9RHOB</name>